<dbReference type="Gene3D" id="3.90.550.10">
    <property type="entry name" value="Spore Coat Polysaccharide Biosynthesis Protein SpsA, Chain A"/>
    <property type="match status" value="1"/>
</dbReference>
<evidence type="ECO:0000259" key="1">
    <source>
        <dbReference type="Pfam" id="PF00535"/>
    </source>
</evidence>
<accession>A0A081Q1J2</accession>
<protein>
    <submittedName>
        <fullName evidence="2">Glycosyl transferase family protein</fullName>
    </submittedName>
</protein>
<dbReference type="PANTHER" id="PTHR22916">
    <property type="entry name" value="GLYCOSYLTRANSFERASE"/>
    <property type="match status" value="1"/>
</dbReference>
<dbReference type="EMBL" id="JYGQ01000001">
    <property type="protein sequence ID" value="KJQ73103.1"/>
    <property type="molecule type" value="Genomic_DNA"/>
</dbReference>
<keyword evidence="2" id="KW-0808">Transferase</keyword>
<comment type="caution">
    <text evidence="2">The sequence shown here is derived from an EMBL/GenBank/DDBJ whole genome shotgun (WGS) entry which is preliminary data.</text>
</comment>
<dbReference type="RefSeq" id="WP_033686959.1">
    <property type="nucleotide sequence ID" value="NZ_JYGQ01000001.1"/>
</dbReference>
<dbReference type="InterPro" id="IPR001173">
    <property type="entry name" value="Glyco_trans_2-like"/>
</dbReference>
<organism evidence="2 3">
    <name type="scientific">Streptococcus mitis</name>
    <dbReference type="NCBI Taxonomy" id="28037"/>
    <lineage>
        <taxon>Bacteria</taxon>
        <taxon>Bacillati</taxon>
        <taxon>Bacillota</taxon>
        <taxon>Bacilli</taxon>
        <taxon>Lactobacillales</taxon>
        <taxon>Streptococcaceae</taxon>
        <taxon>Streptococcus</taxon>
        <taxon>Streptococcus mitis group</taxon>
    </lineage>
</organism>
<sequence>MISVIVPVYNVETYLEECLDSIQNQTYTDFEVLLVNDGSTDGSQAICECYCQADKRFRLMNQTNQGQSVARNTGVAASRGEFIAFVDSDDIILSNYLETLMQHMGEDVDIVESQFTVHKKEFFAEKSQDTKILFEGNSEEAVKVVPNHLLSVNPVTKLYRRAIVEAVPYLEELIFEDIYSGIGMLKYIRKIVKIDYVGYYYRQHATSTMHRKFTEKNLDVFTVSDKLIDLYSDREELLPYIGKYLVHVATMHYQDYIEKGNPYTEVYNQKLADYVTITKKNPDLARSSRLIKLYNVCPKYYNSIVFPLYYAIWKFKNGIKEVKLDE</sequence>
<dbReference type="PANTHER" id="PTHR22916:SF3">
    <property type="entry name" value="UDP-GLCNAC:BETAGAL BETA-1,3-N-ACETYLGLUCOSAMINYLTRANSFERASE-LIKE PROTEIN 1"/>
    <property type="match status" value="1"/>
</dbReference>
<dbReference type="GO" id="GO:0016758">
    <property type="term" value="F:hexosyltransferase activity"/>
    <property type="evidence" value="ECO:0007669"/>
    <property type="project" value="UniProtKB-ARBA"/>
</dbReference>
<dbReference type="PATRIC" id="fig|28037.100.peg.1055"/>
<evidence type="ECO:0000313" key="2">
    <source>
        <dbReference type="EMBL" id="KJQ73103.1"/>
    </source>
</evidence>
<dbReference type="Proteomes" id="UP000033415">
    <property type="component" value="Unassembled WGS sequence"/>
</dbReference>
<dbReference type="Pfam" id="PF00535">
    <property type="entry name" value="Glycos_transf_2"/>
    <property type="match status" value="1"/>
</dbReference>
<gene>
    <name evidence="2" type="primary">csp2K_1</name>
    <name evidence="2" type="ORF">TZ91_00706</name>
</gene>
<dbReference type="SUPFAM" id="SSF53448">
    <property type="entry name" value="Nucleotide-diphospho-sugar transferases"/>
    <property type="match status" value="1"/>
</dbReference>
<feature type="domain" description="Glycosyltransferase 2-like" evidence="1">
    <location>
        <begin position="3"/>
        <end position="165"/>
    </location>
</feature>
<proteinExistence type="predicted"/>
<name>A0A081Q1J2_STRMT</name>
<evidence type="ECO:0000313" key="3">
    <source>
        <dbReference type="Proteomes" id="UP000033415"/>
    </source>
</evidence>
<dbReference type="InterPro" id="IPR029044">
    <property type="entry name" value="Nucleotide-diphossugar_trans"/>
</dbReference>
<reference evidence="2 3" key="1">
    <citation type="submission" date="2015-02" db="EMBL/GenBank/DDBJ databases">
        <title>Evolution of amylase-binding proteins of oral streptococcal species.</title>
        <authorList>
            <person name="Haase E.M."/>
        </authorList>
    </citation>
    <scope>NUCLEOTIDE SEQUENCE [LARGE SCALE GENOMIC DNA]</scope>
    <source>
        <strain evidence="2 3">SK137</strain>
    </source>
</reference>
<dbReference type="AlphaFoldDB" id="A0A081Q1J2"/>
<dbReference type="CDD" id="cd00761">
    <property type="entry name" value="Glyco_tranf_GTA_type"/>
    <property type="match status" value="1"/>
</dbReference>